<organism evidence="2 3">
    <name type="scientific">Acinetobacter vivianii</name>
    <dbReference type="NCBI Taxonomy" id="1776742"/>
    <lineage>
        <taxon>Bacteria</taxon>
        <taxon>Pseudomonadati</taxon>
        <taxon>Pseudomonadota</taxon>
        <taxon>Gammaproteobacteria</taxon>
        <taxon>Moraxellales</taxon>
        <taxon>Moraxellaceae</taxon>
        <taxon>Acinetobacter</taxon>
    </lineage>
</organism>
<protein>
    <recommendedName>
        <fullName evidence="4">Peptide signal</fullName>
    </recommendedName>
</protein>
<gene>
    <name evidence="2" type="ORF">LF296_16890</name>
</gene>
<sequence length="172" mass="19294">MNFFKRAALISLLIPLGVPMVHAQEGEVTSLPTIRVMAESELREEVGFVPYQEDKQIRQALQHRVYKIHNDMQNVGVTESPTSVNYQPMAAQPDLSQYSPILQQYILAVASGFQSSDPTNGLFKMLEPLNINRGNIDGIRNGTIKIDLGDILKLQQQIRDGLNPPQNPLFPR</sequence>
<proteinExistence type="predicted"/>
<dbReference type="RefSeq" id="WP_272655003.1">
    <property type="nucleotide sequence ID" value="NZ_CP085083.1"/>
</dbReference>
<dbReference type="Proteomes" id="UP001199528">
    <property type="component" value="Chromosome"/>
</dbReference>
<accession>A0AAJ6NIF5</accession>
<evidence type="ECO:0000313" key="3">
    <source>
        <dbReference type="Proteomes" id="UP001199528"/>
    </source>
</evidence>
<evidence type="ECO:0000313" key="2">
    <source>
        <dbReference type="EMBL" id="WDZ50951.1"/>
    </source>
</evidence>
<keyword evidence="1" id="KW-0732">Signal</keyword>
<evidence type="ECO:0000256" key="1">
    <source>
        <dbReference type="SAM" id="SignalP"/>
    </source>
</evidence>
<dbReference type="KEGG" id="aviv:LF296_16890"/>
<feature type="signal peptide" evidence="1">
    <location>
        <begin position="1"/>
        <end position="23"/>
    </location>
</feature>
<evidence type="ECO:0008006" key="4">
    <source>
        <dbReference type="Google" id="ProtNLM"/>
    </source>
</evidence>
<reference evidence="2" key="1">
    <citation type="journal article" date="2022" name="Front Environ Sci">
        <title>Complete genome sequence analysis of a novel alkane-degrading bacterial strain, Acinetobacter vivianii KJ-1, and its diesel degradation ability.</title>
        <authorList>
            <person name="Zhang Y."/>
            <person name="Song F."/>
            <person name="Wang J."/>
            <person name="Zhao Q."/>
            <person name="Zheng L."/>
            <person name="Wang Z."/>
            <person name="Zhang X."/>
            <person name="Gao Y."/>
            <person name="Chen G."/>
            <person name="Huang Y."/>
        </authorList>
    </citation>
    <scope>NUCLEOTIDE SEQUENCE</scope>
    <source>
        <strain evidence="2">KJ-1</strain>
    </source>
</reference>
<reference evidence="2" key="2">
    <citation type="submission" date="2023-02" db="EMBL/GenBank/DDBJ databases">
        <authorList>
            <person name="Huang Y."/>
            <person name="Zhang Y."/>
            <person name="Zhang T."/>
            <person name="Wang J."/>
        </authorList>
    </citation>
    <scope>NUCLEOTIDE SEQUENCE</scope>
    <source>
        <strain evidence="2">KJ-1</strain>
    </source>
</reference>
<dbReference type="AlphaFoldDB" id="A0AAJ6NIF5"/>
<feature type="chain" id="PRO_5042538795" description="Peptide signal" evidence="1">
    <location>
        <begin position="24"/>
        <end position="172"/>
    </location>
</feature>
<name>A0AAJ6NIF5_9GAMM</name>
<dbReference type="EMBL" id="CP085083">
    <property type="protein sequence ID" value="WDZ50951.1"/>
    <property type="molecule type" value="Genomic_DNA"/>
</dbReference>